<dbReference type="EMBL" id="PJRT01000033">
    <property type="protein sequence ID" value="PLR19401.1"/>
    <property type="molecule type" value="Genomic_DNA"/>
</dbReference>
<dbReference type="Gene3D" id="3.10.490.10">
    <property type="entry name" value="Gamma-glutamyl cyclotransferase-like"/>
    <property type="match status" value="1"/>
</dbReference>
<name>A0ABX4SJ75_9GAMM</name>
<dbReference type="CDD" id="cd06661">
    <property type="entry name" value="GGCT_like"/>
    <property type="match status" value="1"/>
</dbReference>
<dbReference type="Proteomes" id="UP000234296">
    <property type="component" value="Unassembled WGS sequence"/>
</dbReference>
<dbReference type="InterPro" id="IPR036568">
    <property type="entry name" value="GGCT-like_sf"/>
</dbReference>
<evidence type="ECO:0000256" key="2">
    <source>
        <dbReference type="ARBA" id="ARBA00023239"/>
    </source>
</evidence>
<dbReference type="InterPro" id="IPR006840">
    <property type="entry name" value="ChaC"/>
</dbReference>
<dbReference type="PANTHER" id="PTHR12192">
    <property type="entry name" value="CATION TRANSPORT PROTEIN CHAC-RELATED"/>
    <property type="match status" value="1"/>
</dbReference>
<dbReference type="EC" id="4.3.2.7" evidence="1"/>
<dbReference type="PANTHER" id="PTHR12192:SF2">
    <property type="entry name" value="GLUTATHIONE-SPECIFIC GAMMA-GLUTAMYLCYCLOTRANSFERASE 2"/>
    <property type="match status" value="1"/>
</dbReference>
<sequence>MSFEEPHRQDVSVVEETTVLTREFLLKADCKTSFGDIDEALFWSCEKRAASLSATLACRPDQSPVWIFGYGSLMWNPIFEAAEVAPGRLEGWHRAFCLRLIAGRGTVTAPGRMLALKEGGSTSGLAFRLPESRLHDELELLWKREMITGCYLPTWCELELEDGRNVTALVFIMDPRHPLYETDSCRSTIAPLIAQASGPLGTNAQYLYALEQELGKRGMQEAALTRLAADVRALQSHLAAR</sequence>
<organism evidence="3 4">
    <name type="scientific">Pantoea endophytica</name>
    <dbReference type="NCBI Taxonomy" id="92488"/>
    <lineage>
        <taxon>Bacteria</taxon>
        <taxon>Pseudomonadati</taxon>
        <taxon>Pseudomonadota</taxon>
        <taxon>Gammaproteobacteria</taxon>
        <taxon>Enterobacterales</taxon>
        <taxon>Erwiniaceae</taxon>
        <taxon>Pantoea</taxon>
    </lineage>
</organism>
<dbReference type="SUPFAM" id="SSF110857">
    <property type="entry name" value="Gamma-glutamyl cyclotransferase-like"/>
    <property type="match status" value="1"/>
</dbReference>
<proteinExistence type="predicted"/>
<evidence type="ECO:0000313" key="3">
    <source>
        <dbReference type="EMBL" id="PLR19401.1"/>
    </source>
</evidence>
<protein>
    <recommendedName>
        <fullName evidence="1">glutathione-specific gamma-glutamylcyclotransferase</fullName>
        <ecNumber evidence="1">4.3.2.7</ecNumber>
    </recommendedName>
</protein>
<dbReference type="Pfam" id="PF04752">
    <property type="entry name" value="ChaC"/>
    <property type="match status" value="1"/>
</dbReference>
<evidence type="ECO:0000313" key="4">
    <source>
        <dbReference type="Proteomes" id="UP000234296"/>
    </source>
</evidence>
<accession>A0ABX4SJ75</accession>
<keyword evidence="2" id="KW-0456">Lyase</keyword>
<evidence type="ECO:0000256" key="1">
    <source>
        <dbReference type="ARBA" id="ARBA00012344"/>
    </source>
</evidence>
<dbReference type="InterPro" id="IPR013024">
    <property type="entry name" value="GGCT-like"/>
</dbReference>
<keyword evidence="4" id="KW-1185">Reference proteome</keyword>
<gene>
    <name evidence="3" type="ORF">PZBJ_20990</name>
</gene>
<reference evidence="4" key="1">
    <citation type="submission" date="2017-12" db="EMBL/GenBank/DDBJ databases">
        <title>The genome sequence of Pantoea sp. 596.</title>
        <authorList>
            <person name="Gao J."/>
            <person name="Mao X."/>
            <person name="Sun J."/>
        </authorList>
    </citation>
    <scope>NUCLEOTIDE SEQUENCE [LARGE SCALE GENOMIC DNA]</scope>
    <source>
        <strain evidence="4">596</strain>
    </source>
</reference>
<comment type="caution">
    <text evidence="3">The sequence shown here is derived from an EMBL/GenBank/DDBJ whole genome shotgun (WGS) entry which is preliminary data.</text>
</comment>